<keyword evidence="2" id="KW-1185">Reference proteome</keyword>
<comment type="caution">
    <text evidence="1">The sequence shown here is derived from an EMBL/GenBank/DDBJ whole genome shotgun (WGS) entry which is preliminary data.</text>
</comment>
<accession>A0AAP0NP51</accession>
<name>A0AAP0NP51_9MAGN</name>
<sequence length="190" mass="21844">MIRDEKLTKLDRSRTIEKRCDLTEARDSENVTTMKHCKTVLVDNTPPLLEHESPSDRAHVACGQLGQVDLGSEGPTQPMNLAKEDLNRWNDEFVEELLEFAVRYNAKIDKDQSPLLRAQMNNTRMKIMQARRFQTILSGDLDLNFLKAIELAARPYDREPEKEMTNAIIDTNSHNMVELHAVVQVYVRPP</sequence>
<dbReference type="Proteomes" id="UP001419268">
    <property type="component" value="Unassembled WGS sequence"/>
</dbReference>
<proteinExistence type="predicted"/>
<reference evidence="1 2" key="1">
    <citation type="submission" date="2024-01" db="EMBL/GenBank/DDBJ databases">
        <title>Genome assemblies of Stephania.</title>
        <authorList>
            <person name="Yang L."/>
        </authorList>
    </citation>
    <scope>NUCLEOTIDE SEQUENCE [LARGE SCALE GENOMIC DNA]</scope>
    <source>
        <strain evidence="1">JXDWG</strain>
        <tissue evidence="1">Leaf</tissue>
    </source>
</reference>
<dbReference type="AlphaFoldDB" id="A0AAP0NP51"/>
<evidence type="ECO:0000313" key="2">
    <source>
        <dbReference type="Proteomes" id="UP001419268"/>
    </source>
</evidence>
<evidence type="ECO:0000313" key="1">
    <source>
        <dbReference type="EMBL" id="KAK9111221.1"/>
    </source>
</evidence>
<gene>
    <name evidence="1" type="ORF">Scep_018740</name>
</gene>
<organism evidence="1 2">
    <name type="scientific">Stephania cephalantha</name>
    <dbReference type="NCBI Taxonomy" id="152367"/>
    <lineage>
        <taxon>Eukaryota</taxon>
        <taxon>Viridiplantae</taxon>
        <taxon>Streptophyta</taxon>
        <taxon>Embryophyta</taxon>
        <taxon>Tracheophyta</taxon>
        <taxon>Spermatophyta</taxon>
        <taxon>Magnoliopsida</taxon>
        <taxon>Ranunculales</taxon>
        <taxon>Menispermaceae</taxon>
        <taxon>Menispermoideae</taxon>
        <taxon>Cissampelideae</taxon>
        <taxon>Stephania</taxon>
    </lineage>
</organism>
<dbReference type="EMBL" id="JBBNAG010000008">
    <property type="protein sequence ID" value="KAK9111221.1"/>
    <property type="molecule type" value="Genomic_DNA"/>
</dbReference>
<protein>
    <submittedName>
        <fullName evidence="1">Uncharacterized protein</fullName>
    </submittedName>
</protein>